<dbReference type="InterPro" id="IPR021558">
    <property type="entry name" value="MazE-like"/>
</dbReference>
<geneLocation type="plasmid" evidence="1">
    <name>unnamed1</name>
</geneLocation>
<dbReference type="RefSeq" id="WP_150373989.1">
    <property type="nucleotide sequence ID" value="NZ_CP044066.1"/>
</dbReference>
<evidence type="ECO:0000313" key="2">
    <source>
        <dbReference type="Proteomes" id="UP000322822"/>
    </source>
</evidence>
<dbReference type="Proteomes" id="UP000322822">
    <property type="component" value="Plasmid unnamed1"/>
</dbReference>
<reference evidence="1 2" key="1">
    <citation type="submission" date="2019-09" db="EMBL/GenBank/DDBJ databases">
        <title>FDA dAtabase for Regulatory Grade micrObial Sequences (FDA-ARGOS): Supporting development and validation of Infectious Disease Dx tests.</title>
        <authorList>
            <person name="Sciortino C."/>
            <person name="Tallon L."/>
            <person name="Sadzewicz L."/>
            <person name="Vavikolanu K."/>
            <person name="Mehta A."/>
            <person name="Aluvathingal J."/>
            <person name="Nadendla S."/>
            <person name="Nandy P."/>
            <person name="Geyer C."/>
            <person name="Yan Y."/>
            <person name="Sichtig H."/>
        </authorList>
    </citation>
    <scope>NUCLEOTIDE SEQUENCE [LARGE SCALE GENOMIC DNA]</scope>
    <source>
        <strain evidence="1 2">FDAARGOS_664</strain>
        <plasmid evidence="1 2">unnamed1</plasmid>
    </source>
</reference>
<keyword evidence="1" id="KW-0614">Plasmid</keyword>
<name>A0A5P2H8G9_9BURK</name>
<evidence type="ECO:0000313" key="1">
    <source>
        <dbReference type="EMBL" id="QET03924.1"/>
    </source>
</evidence>
<dbReference type="EMBL" id="CP044066">
    <property type="protein sequence ID" value="QET03924.1"/>
    <property type="molecule type" value="Genomic_DNA"/>
</dbReference>
<sequence length="70" mass="7933">MAKSTALRAREFRAAKAALGLRQVLLWVPDTRDPIYIAECKRQSALIAAEPREWELAEELSQMSDTSGWE</sequence>
<accession>A0A5P2H8G9</accession>
<protein>
    <submittedName>
        <fullName evidence="1">DUF3018 family protein</fullName>
    </submittedName>
</protein>
<proteinExistence type="predicted"/>
<dbReference type="AlphaFoldDB" id="A0A5P2H8G9"/>
<dbReference type="Pfam" id="PF11455">
    <property type="entry name" value="MazE-like"/>
    <property type="match status" value="1"/>
</dbReference>
<dbReference type="OrthoDB" id="3734119at2"/>
<organism evidence="1 2">
    <name type="scientific">Cupriavidus pauculus</name>
    <dbReference type="NCBI Taxonomy" id="82633"/>
    <lineage>
        <taxon>Bacteria</taxon>
        <taxon>Pseudomonadati</taxon>
        <taxon>Pseudomonadota</taxon>
        <taxon>Betaproteobacteria</taxon>
        <taxon>Burkholderiales</taxon>
        <taxon>Burkholderiaceae</taxon>
        <taxon>Cupriavidus</taxon>
    </lineage>
</organism>
<gene>
    <name evidence="1" type="ORF">FOB72_17300</name>
</gene>